<evidence type="ECO:0000313" key="2">
    <source>
        <dbReference type="Proteomes" id="UP000231162"/>
    </source>
</evidence>
<dbReference type="Proteomes" id="UP000231162">
    <property type="component" value="Unassembled WGS sequence"/>
</dbReference>
<reference evidence="2" key="1">
    <citation type="submission" date="2017-09" db="EMBL/GenBank/DDBJ databases">
        <title>Depth-based differentiation of microbial function through sediment-hosted aquifers and enrichment of novel symbionts in the deep terrestrial subsurface.</title>
        <authorList>
            <person name="Probst A.J."/>
            <person name="Ladd B."/>
            <person name="Jarett J.K."/>
            <person name="Geller-Mcgrath D.E."/>
            <person name="Sieber C.M.K."/>
            <person name="Emerson J.B."/>
            <person name="Anantharaman K."/>
            <person name="Thomas B.C."/>
            <person name="Malmstrom R."/>
            <person name="Stieglmeier M."/>
            <person name="Klingl A."/>
            <person name="Woyke T."/>
            <person name="Ryan C.M."/>
            <person name="Banfield J.F."/>
        </authorList>
    </citation>
    <scope>NUCLEOTIDE SEQUENCE [LARGE SCALE GENOMIC DNA]</scope>
</reference>
<dbReference type="AlphaFoldDB" id="A0A2M6R826"/>
<dbReference type="InterPro" id="IPR019004">
    <property type="entry name" value="YqeY/Aim41"/>
</dbReference>
<sequence>MSSLEEKIAMQYLEAYKAHNNVVVSVLRLLKSALANAQIAQSKELSDEDVITVIRKEAKKRQEAIELYTQAGDSEKVSSEKAEYDILNAYLPTQMSEEEITPIVLQAIAHTGASKDSDFGKVMGICMGELTGKADASMVSACVKKHLGK</sequence>
<organism evidence="1 2">
    <name type="scientific">Candidatus Berkelbacteria bacterium CG10_big_fil_rev_8_21_14_0_10_43_14</name>
    <dbReference type="NCBI Taxonomy" id="1974515"/>
    <lineage>
        <taxon>Bacteria</taxon>
        <taxon>Candidatus Berkelbacteria</taxon>
    </lineage>
</organism>
<keyword evidence="1" id="KW-0808">Transferase</keyword>
<dbReference type="PANTHER" id="PTHR28055:SF1">
    <property type="entry name" value="ALTERED INHERITANCE OF MITOCHONDRIA PROTEIN 41, MITOCHONDRIAL"/>
    <property type="match status" value="1"/>
</dbReference>
<dbReference type="PANTHER" id="PTHR28055">
    <property type="entry name" value="ALTERED INHERITANCE OF MITOCHONDRIA PROTEIN 41, MITOCHONDRIAL"/>
    <property type="match status" value="1"/>
</dbReference>
<dbReference type="InterPro" id="IPR042184">
    <property type="entry name" value="YqeY/Aim41_N"/>
</dbReference>
<dbReference type="SUPFAM" id="SSF89095">
    <property type="entry name" value="GatB/YqeY motif"/>
    <property type="match status" value="1"/>
</dbReference>
<protein>
    <submittedName>
        <fullName evidence="1">Glutamyl-tRNA amidotransferase</fullName>
    </submittedName>
</protein>
<dbReference type="EMBL" id="PEZX01000040">
    <property type="protein sequence ID" value="PIS06712.1"/>
    <property type="molecule type" value="Genomic_DNA"/>
</dbReference>
<comment type="caution">
    <text evidence="1">The sequence shown here is derived from an EMBL/GenBank/DDBJ whole genome shotgun (WGS) entry which is preliminary data.</text>
</comment>
<dbReference type="Pfam" id="PF09424">
    <property type="entry name" value="YqeY"/>
    <property type="match status" value="1"/>
</dbReference>
<dbReference type="Gene3D" id="1.10.1510.10">
    <property type="entry name" value="Uncharacterised protein YqeY/AIM41 PF09424, N-terminal domain"/>
    <property type="match status" value="1"/>
</dbReference>
<dbReference type="Gene3D" id="1.10.10.410">
    <property type="match status" value="1"/>
</dbReference>
<dbReference type="InterPro" id="IPR003789">
    <property type="entry name" value="Asn/Gln_tRNA_amidoTrase-B-like"/>
</dbReference>
<dbReference type="InterPro" id="IPR023168">
    <property type="entry name" value="GatB_Yqey_C_2"/>
</dbReference>
<proteinExistence type="predicted"/>
<accession>A0A2M6R826</accession>
<gene>
    <name evidence="1" type="ORF">COT79_03215</name>
</gene>
<dbReference type="GO" id="GO:0016884">
    <property type="term" value="F:carbon-nitrogen ligase activity, with glutamine as amido-N-donor"/>
    <property type="evidence" value="ECO:0007669"/>
    <property type="project" value="InterPro"/>
</dbReference>
<evidence type="ECO:0000313" key="1">
    <source>
        <dbReference type="EMBL" id="PIS06712.1"/>
    </source>
</evidence>
<dbReference type="GO" id="GO:0016740">
    <property type="term" value="F:transferase activity"/>
    <property type="evidence" value="ECO:0007669"/>
    <property type="project" value="UniProtKB-KW"/>
</dbReference>
<name>A0A2M6R826_9BACT</name>